<evidence type="ECO:0000313" key="8">
    <source>
        <dbReference type="Proteomes" id="UP001151760"/>
    </source>
</evidence>
<reference evidence="7" key="2">
    <citation type="submission" date="2022-01" db="EMBL/GenBank/DDBJ databases">
        <authorList>
            <person name="Yamashiro T."/>
            <person name="Shiraishi A."/>
            <person name="Satake H."/>
            <person name="Nakayama K."/>
        </authorList>
    </citation>
    <scope>NUCLEOTIDE SEQUENCE</scope>
</reference>
<name>A0ABQ5DTG6_9ASTR</name>
<evidence type="ECO:0000256" key="1">
    <source>
        <dbReference type="ARBA" id="ARBA00022741"/>
    </source>
</evidence>
<dbReference type="Gene3D" id="1.25.10.10">
    <property type="entry name" value="Leucine-rich Repeat Variant"/>
    <property type="match status" value="1"/>
</dbReference>
<comment type="caution">
    <text evidence="7">The sequence shown here is derived from an EMBL/GenBank/DDBJ whole genome shotgun (WGS) entry which is preliminary data.</text>
</comment>
<evidence type="ECO:0000313" key="7">
    <source>
        <dbReference type="EMBL" id="GJT42495.1"/>
    </source>
</evidence>
<dbReference type="Proteomes" id="UP001151760">
    <property type="component" value="Unassembled WGS sequence"/>
</dbReference>
<keyword evidence="5" id="KW-0812">Transmembrane</keyword>
<evidence type="ECO:0000256" key="4">
    <source>
        <dbReference type="ARBA" id="ARBA00023274"/>
    </source>
</evidence>
<dbReference type="InterPro" id="IPR011989">
    <property type="entry name" value="ARM-like"/>
</dbReference>
<keyword evidence="4" id="KW-0687">Ribonucleoprotein</keyword>
<dbReference type="Pfam" id="PF00069">
    <property type="entry name" value="Pkinase"/>
    <property type="match status" value="1"/>
</dbReference>
<feature type="transmembrane region" description="Helical" evidence="5">
    <location>
        <begin position="668"/>
        <end position="687"/>
    </location>
</feature>
<keyword evidence="3" id="KW-0689">Ribosomal protein</keyword>
<proteinExistence type="predicted"/>
<dbReference type="EMBL" id="BQNB010015649">
    <property type="protein sequence ID" value="GJT42495.1"/>
    <property type="molecule type" value="Genomic_DNA"/>
</dbReference>
<dbReference type="SUPFAM" id="SSF56112">
    <property type="entry name" value="Protein kinase-like (PK-like)"/>
    <property type="match status" value="3"/>
</dbReference>
<dbReference type="Gene3D" id="1.10.510.10">
    <property type="entry name" value="Transferase(Phosphotransferase) domain 1"/>
    <property type="match status" value="3"/>
</dbReference>
<protein>
    <submittedName>
        <fullName evidence="7">Importin beta-like SAD2</fullName>
    </submittedName>
</protein>
<evidence type="ECO:0000256" key="5">
    <source>
        <dbReference type="SAM" id="Phobius"/>
    </source>
</evidence>
<dbReference type="SUPFAM" id="SSF48371">
    <property type="entry name" value="ARM repeat"/>
    <property type="match status" value="1"/>
</dbReference>
<keyword evidence="2" id="KW-0067">ATP-binding</keyword>
<dbReference type="InterPro" id="IPR011009">
    <property type="entry name" value="Kinase-like_dom_sf"/>
</dbReference>
<keyword evidence="1" id="KW-0547">Nucleotide-binding</keyword>
<keyword evidence="8" id="KW-1185">Reference proteome</keyword>
<keyword evidence="5" id="KW-1133">Transmembrane helix</keyword>
<dbReference type="InterPro" id="IPR001245">
    <property type="entry name" value="Ser-Thr/Tyr_kinase_cat_dom"/>
</dbReference>
<feature type="domain" description="Protein kinase" evidence="6">
    <location>
        <begin position="311"/>
        <end position="947"/>
    </location>
</feature>
<evidence type="ECO:0000256" key="2">
    <source>
        <dbReference type="ARBA" id="ARBA00022840"/>
    </source>
</evidence>
<dbReference type="SMART" id="SM00220">
    <property type="entry name" value="S_TKc"/>
    <property type="match status" value="1"/>
</dbReference>
<dbReference type="SMART" id="SM01397">
    <property type="entry name" value="Ribosomal_S3Ae"/>
    <property type="match status" value="1"/>
</dbReference>
<dbReference type="InterPro" id="IPR000719">
    <property type="entry name" value="Prot_kinase_dom"/>
</dbReference>
<dbReference type="InterPro" id="IPR045274">
    <property type="entry name" value="WAK-like"/>
</dbReference>
<evidence type="ECO:0000256" key="3">
    <source>
        <dbReference type="ARBA" id="ARBA00022980"/>
    </source>
</evidence>
<dbReference type="PROSITE" id="PS50011">
    <property type="entry name" value="PROTEIN_KINASE_DOM"/>
    <property type="match status" value="1"/>
</dbReference>
<dbReference type="Pfam" id="PF07714">
    <property type="entry name" value="PK_Tyr_Ser-Thr"/>
    <property type="match status" value="1"/>
</dbReference>
<gene>
    <name evidence="7" type="ORF">Tco_0951210</name>
</gene>
<dbReference type="Pfam" id="PF01015">
    <property type="entry name" value="Ribosomal_S3Ae"/>
    <property type="match status" value="1"/>
</dbReference>
<evidence type="ECO:0000259" key="6">
    <source>
        <dbReference type="PROSITE" id="PS50011"/>
    </source>
</evidence>
<organism evidence="7 8">
    <name type="scientific">Tanacetum coccineum</name>
    <dbReference type="NCBI Taxonomy" id="301880"/>
    <lineage>
        <taxon>Eukaryota</taxon>
        <taxon>Viridiplantae</taxon>
        <taxon>Streptophyta</taxon>
        <taxon>Embryophyta</taxon>
        <taxon>Tracheophyta</taxon>
        <taxon>Spermatophyta</taxon>
        <taxon>Magnoliopsida</taxon>
        <taxon>eudicotyledons</taxon>
        <taxon>Gunneridae</taxon>
        <taxon>Pentapetalae</taxon>
        <taxon>asterids</taxon>
        <taxon>campanulids</taxon>
        <taxon>Asterales</taxon>
        <taxon>Asteraceae</taxon>
        <taxon>Asteroideae</taxon>
        <taxon>Anthemideae</taxon>
        <taxon>Anthemidinae</taxon>
        <taxon>Tanacetum</taxon>
    </lineage>
</organism>
<dbReference type="PANTHER" id="PTHR27005">
    <property type="entry name" value="WALL-ASSOCIATED RECEPTOR KINASE-LIKE 21"/>
    <property type="match status" value="1"/>
</dbReference>
<dbReference type="Gene3D" id="3.30.200.20">
    <property type="entry name" value="Phosphorylase Kinase, domain 1"/>
    <property type="match status" value="1"/>
</dbReference>
<accession>A0ABQ5DTG6</accession>
<dbReference type="PANTHER" id="PTHR27005:SF492">
    <property type="entry name" value="LOW QUALITY PROTEIN: WALL-ASSOCIATED RECEPTOR KINASE-LIKE 1"/>
    <property type="match status" value="1"/>
</dbReference>
<reference evidence="7" key="1">
    <citation type="journal article" date="2022" name="Int. J. Mol. Sci.">
        <title>Draft Genome of Tanacetum Coccineum: Genomic Comparison of Closely Related Tanacetum-Family Plants.</title>
        <authorList>
            <person name="Yamashiro T."/>
            <person name="Shiraishi A."/>
            <person name="Nakayama K."/>
            <person name="Satake H."/>
        </authorList>
    </citation>
    <scope>NUCLEOTIDE SEQUENCE</scope>
</reference>
<keyword evidence="5" id="KW-0472">Membrane</keyword>
<dbReference type="InterPro" id="IPR001593">
    <property type="entry name" value="Ribosomal_eS1"/>
</dbReference>
<dbReference type="InterPro" id="IPR016024">
    <property type="entry name" value="ARM-type_fold"/>
</dbReference>
<sequence length="998" mass="112503">MLCYQSAQPRTRCVVLFEIYLSPVMCFNEMIKTLGEDSTKKYIRKGYDIIEDLYIPRTAAMDFVSELVRRGGKDNLQKFILYIVEIFKRYEEAPSDLKPYRQKDGALLAIGSLCDKLRQTEPYKSDLERMLVQYVFPEFSSPSGHLRAKAAWVAGQYAQINFCDPNNFRKALQSVIAGMCDPELPVRVDSVFALSAFVEACKDLSEIRKILPQLLDGMHLEEGVLLKMRIWYSLSETIVEKFRDEMAFYAIGLCQKLADAYWKCINTDAADEPDAMAAVGCLRAISTILKSVSKLPHLFAHIEQTVLPIMRQMLTIDGQDVFEEVWEIASYMTFLSPTISMEMWSLWPLLMQALADWAIDFFLSTRIYNSLLQRAKKSLQGKLRLGKQAAIKVVYAELRHGAQEFLMEIEVVSDIDHENLAKLIIGCCVGGNIKILVYDYIENNSLAQTLSRLAFLHDEVHPHIVHQDIEASNILLDKDLIPKISDFGLAKFIPVSMPHVSTRVAGAIGYLAPEYYTNMQPMLGQMSGTGLIRRKTREIMVNQAQSCDLKELIQKFILESIGREIKKATSSIYPLQNIFIRNVKILRATKFNIGKLMEVDLLRASAKVLSKGTFGTAYKVVLEMGFVVAVKRVKNVTMGDKEFKKKVKGVGAMDNENLIPLRAYYCNGIGLSLLTILIGLSLLYIMAKKRKLAKLKEKFFEQNGGALLTEKLKSKSGTGLGSVNIFGVKELEEATDNFAEGKILGKGGNGTINHTNVVQLLGFCLETDVPLLAYEFVSNNTLHHHIHYRKSGVARLSWDSRLRIAHEAAHAHFGASRLVPLGHDQVVTLVQGTFGYLDPEYFLTGELTDKSDVYSFGVLVTGQQPLNMDRDIKVRNLATYFVKGMKETTFANILEHGLVNEAPYEQLKAISELVCRCLNQLGAKRPSMKEVTMELETWRKSGKHPWVSEDKYQEMSSLMIEMEPTELYTVPLMSNSDTFGGNSSNTTEMHDMMLPSAR</sequence>